<dbReference type="AlphaFoldDB" id="A0A5E4AZJ4"/>
<keyword evidence="4" id="KW-1185">Reference proteome</keyword>
<feature type="region of interest" description="Disordered" evidence="1">
    <location>
        <begin position="1"/>
        <end position="89"/>
    </location>
</feature>
<dbReference type="EMBL" id="CABDUW010000210">
    <property type="protein sequence ID" value="VTJ62807.1"/>
    <property type="molecule type" value="Genomic_DNA"/>
</dbReference>
<organism evidence="3 4">
    <name type="scientific">Marmota monax</name>
    <name type="common">Woodchuck</name>
    <dbReference type="NCBI Taxonomy" id="9995"/>
    <lineage>
        <taxon>Eukaryota</taxon>
        <taxon>Metazoa</taxon>
        <taxon>Chordata</taxon>
        <taxon>Craniata</taxon>
        <taxon>Vertebrata</taxon>
        <taxon>Euteleostomi</taxon>
        <taxon>Mammalia</taxon>
        <taxon>Eutheria</taxon>
        <taxon>Euarchontoglires</taxon>
        <taxon>Glires</taxon>
        <taxon>Rodentia</taxon>
        <taxon>Sciuromorpha</taxon>
        <taxon>Sciuridae</taxon>
        <taxon>Xerinae</taxon>
        <taxon>Marmotini</taxon>
        <taxon>Marmota</taxon>
    </lineage>
</organism>
<dbReference type="Proteomes" id="UP000662637">
    <property type="component" value="Unassembled WGS sequence"/>
</dbReference>
<name>A0A5E4AZJ4_MARMO</name>
<sequence length="89" mass="8953">MGPRAGRAGGDRVEEEQSGAASKDGHPYLPEPPSGFSLGKDVGGPGDPWDKAGSTLQHDLTHSREAGLGFPPAVYPGAATGLIFGPEGG</sequence>
<evidence type="ECO:0000313" key="2">
    <source>
        <dbReference type="EMBL" id="KAF7464181.1"/>
    </source>
</evidence>
<accession>A0A5E4AZJ4</accession>
<dbReference type="EMBL" id="WJEC01008064">
    <property type="protein sequence ID" value="KAF7464181.1"/>
    <property type="molecule type" value="Genomic_DNA"/>
</dbReference>
<evidence type="ECO:0000256" key="1">
    <source>
        <dbReference type="SAM" id="MobiDB-lite"/>
    </source>
</evidence>
<reference evidence="2" key="2">
    <citation type="submission" date="2020-08" db="EMBL/GenBank/DDBJ databases">
        <authorList>
            <person name="Shumante A."/>
            <person name="Zimin A.V."/>
            <person name="Puiu D."/>
            <person name="Salzberg S.L."/>
        </authorList>
    </citation>
    <scope>NUCLEOTIDE SEQUENCE</scope>
    <source>
        <strain evidence="2">WC2-LM</strain>
        <tissue evidence="2">Liver</tissue>
    </source>
</reference>
<dbReference type="Proteomes" id="UP000335636">
    <property type="component" value="Unassembled WGS sequence"/>
</dbReference>
<protein>
    <submittedName>
        <fullName evidence="3">Uncharacterized protein</fullName>
    </submittedName>
</protein>
<evidence type="ECO:0000313" key="4">
    <source>
        <dbReference type="Proteomes" id="UP000335636"/>
    </source>
</evidence>
<reference evidence="3 4" key="1">
    <citation type="submission" date="2019-04" db="EMBL/GenBank/DDBJ databases">
        <authorList>
            <person name="Alioto T."/>
            <person name="Alioto T."/>
        </authorList>
    </citation>
    <scope>NUCLEOTIDE SEQUENCE [LARGE SCALE GENOMIC DNA]</scope>
</reference>
<evidence type="ECO:0000313" key="3">
    <source>
        <dbReference type="EMBL" id="VTJ62807.1"/>
    </source>
</evidence>
<proteinExistence type="predicted"/>
<gene>
    <name evidence="2" type="ORF">GHT09_007659</name>
    <name evidence="3" type="ORF">MONAX_5E045621</name>
</gene>